<gene>
    <name evidence="1" type="ORF">GIB67_003603</name>
</gene>
<keyword evidence="2" id="KW-1185">Reference proteome</keyword>
<name>A0A7J7MET4_9MAGN</name>
<dbReference type="Proteomes" id="UP000541444">
    <property type="component" value="Unassembled WGS sequence"/>
</dbReference>
<dbReference type="AlphaFoldDB" id="A0A7J7MET4"/>
<evidence type="ECO:0000313" key="1">
    <source>
        <dbReference type="EMBL" id="KAF6153413.1"/>
    </source>
</evidence>
<evidence type="ECO:0000313" key="2">
    <source>
        <dbReference type="Proteomes" id="UP000541444"/>
    </source>
</evidence>
<dbReference type="OrthoDB" id="1883087at2759"/>
<comment type="caution">
    <text evidence="1">The sequence shown here is derived from an EMBL/GenBank/DDBJ whole genome shotgun (WGS) entry which is preliminary data.</text>
</comment>
<sequence length="125" mass="14676">MAFRMLKCAVEGLGCRISTRGYTNSSLPPPLERIMDFMKPQTSLVLPEFSTEEEEFGFGGSMELMAVPKKKTETFSKRWEVDAVCKFFLYDQVRDKYLTVENRDRRLHRFNRTKIVRAFLNSYTI</sequence>
<protein>
    <submittedName>
        <fullName evidence="1">Uncharacterized protein</fullName>
    </submittedName>
</protein>
<accession>A0A7J7MET4</accession>
<dbReference type="EMBL" id="JACGCM010001564">
    <property type="protein sequence ID" value="KAF6153413.1"/>
    <property type="molecule type" value="Genomic_DNA"/>
</dbReference>
<organism evidence="1 2">
    <name type="scientific">Kingdonia uniflora</name>
    <dbReference type="NCBI Taxonomy" id="39325"/>
    <lineage>
        <taxon>Eukaryota</taxon>
        <taxon>Viridiplantae</taxon>
        <taxon>Streptophyta</taxon>
        <taxon>Embryophyta</taxon>
        <taxon>Tracheophyta</taxon>
        <taxon>Spermatophyta</taxon>
        <taxon>Magnoliopsida</taxon>
        <taxon>Ranunculales</taxon>
        <taxon>Circaeasteraceae</taxon>
        <taxon>Kingdonia</taxon>
    </lineage>
</organism>
<proteinExistence type="predicted"/>
<reference evidence="1 2" key="1">
    <citation type="journal article" date="2020" name="IScience">
        <title>Genome Sequencing of the Endangered Kingdonia uniflora (Circaeasteraceae, Ranunculales) Reveals Potential Mechanisms of Evolutionary Specialization.</title>
        <authorList>
            <person name="Sun Y."/>
            <person name="Deng T."/>
            <person name="Zhang A."/>
            <person name="Moore M.J."/>
            <person name="Landis J.B."/>
            <person name="Lin N."/>
            <person name="Zhang H."/>
            <person name="Zhang X."/>
            <person name="Huang J."/>
            <person name="Zhang X."/>
            <person name="Sun H."/>
            <person name="Wang H."/>
        </authorList>
    </citation>
    <scope>NUCLEOTIDE SEQUENCE [LARGE SCALE GENOMIC DNA]</scope>
    <source>
        <strain evidence="1">TB1705</strain>
        <tissue evidence="1">Leaf</tissue>
    </source>
</reference>